<dbReference type="PANTHER" id="PTHR16133:SF0">
    <property type="entry name" value="ZINC_IRON REGULATED TRANSPORTER-RELATED PROTEIN 102B, ISOFORM E"/>
    <property type="match status" value="1"/>
</dbReference>
<feature type="region of interest" description="Disordered" evidence="7">
    <location>
        <begin position="732"/>
        <end position="759"/>
    </location>
</feature>
<keyword evidence="6 8" id="KW-0472">Membrane</keyword>
<dbReference type="STRING" id="796604.A0A2X0NG06"/>
<sequence length="1449" mass="157163">MGLARLLVLASVMLVATVVASSLPQWIRFSPRRLHQLSVYSTGLLIGAALTIVIPEGVAAVYANSSSLHHDAQHESAQGSPYRHDAHSNPTSIGLALLAGFLLMYLIDTYTHSHPPASSVGRLDRSDSRHRHRYLTRQSSSISELEPLNANSSHHHHHYRNGSDEYDWAENGNLGTANSDRKSLAPTSSSSINGGTSANPSRSSSPTHHHPPSPPNEPTPSSSPSSSASAISTVIGLVVHSLADGVSLGASSLPSGEQAVTQFAPSSTSLELIIFLAIMVHKAPAAFALSSLLSSNRSVSPSFLRKSLLAFSLAAPLGALTTYGLLTLVGVELEGGQDGIGWWTGLALVFSGGTFLFVATHVIKENAGTEGGSSTHGRSSESVEDGQENDKGGGPVWVVAGMLTPWVLGRLMDIPPDTTPHLLSSHTILGSPPLMTVAPIRPPKPAHLSSVRNLAQVGVRHRATNSELDVVGSELAGNKGQLLVEEFALGAGGARTAYPQMPRWSLSSDTWSSRSVTVSERTENENENENEVCASNLGKEVQSQVDDLSLGTMGFVKSGTKFDHSKASPTIFSNREIEASTLRSASSSSSSPPSRSSDFSTLRPFIPTSQIPYFNNFPSSPSSPSLSLSHPPAPPLQKALTHHPFQGHSEFNELSFSKGEILFIELEDLGGGWSLGFREVEGVEGRGLVPRGWYAFVEGGEGEEGKEGEEVGVEREGVRRLDGFGEVISEGVKDEEKSTRTELGGDYEQGLEKDSDPPTGAICESSEHLVEAHEVVATLQPSNNLDPEVAWSEMIAQAERNAEEGMHGLHEGAEQCSVETPVNNLGARDPALLDSHQPEEPPDIDLSSPNLSLSLEPETGLLVVNELVSEPSPLTPSPLVPKTRADAQILDWILYGEEATTKEIEDADEVQLFHIESGPAWKDSLPDLSIRVHDPEIFHPPRGSAYTLYALTTNFHSDPNSADENLLPPPITITRRFSHFVHLHTLLCSSYPILVIPDLPSRAYARRFERGFVESRCRDLQRWIRRVVRHPVLKGTNELRDFLMLENEEGKLEHFLLPSQQSAGLPTGPSFFSRVYHPEYNIDIDEAREMIERFELHAKAVELGNGVKEVEVGLGNYREAVFGTAQTISSLGRSLVRLVAGRAIPSTSQDPSSFRALQGTSTSSNDRAKQWCVQTEQGAFSWKESTESESLSMAKAVQATGETLATVGEVWEGSAQDSLLKQQEMLKELDRPHTQYLSLIETHRLVLLEHERLSRLNDHSTEESDRYQDCLSRCETILNITCAEIERAHVERREDLKEVARGILEGQIRGCEEALLHLRFAQAHFDPPQAYAALALTGPRLVSKLEESSAPSVSGHELRRELKQPSSYTGMPSGASSAQGGRVLTRPIEMVAGAVVSVTTRSRNPTPMGLQRSNTAGMAYRRGRYDDDIAASGSKTWTQSLFMGTIGRG</sequence>
<feature type="region of interest" description="Disordered" evidence="7">
    <location>
        <begin position="582"/>
        <end position="601"/>
    </location>
</feature>
<dbReference type="Proteomes" id="UP000249464">
    <property type="component" value="Unassembled WGS sequence"/>
</dbReference>
<organism evidence="11 12">
    <name type="scientific">Microbotryum silenes-dioicae</name>
    <dbReference type="NCBI Taxonomy" id="796604"/>
    <lineage>
        <taxon>Eukaryota</taxon>
        <taxon>Fungi</taxon>
        <taxon>Dikarya</taxon>
        <taxon>Basidiomycota</taxon>
        <taxon>Pucciniomycotina</taxon>
        <taxon>Microbotryomycetes</taxon>
        <taxon>Microbotryales</taxon>
        <taxon>Microbotryaceae</taxon>
        <taxon>Microbotryum</taxon>
    </lineage>
</organism>
<dbReference type="CDD" id="cd00174">
    <property type="entry name" value="SH3"/>
    <property type="match status" value="1"/>
</dbReference>
<feature type="transmembrane region" description="Helical" evidence="8">
    <location>
        <begin position="44"/>
        <end position="65"/>
    </location>
</feature>
<dbReference type="InterPro" id="IPR027267">
    <property type="entry name" value="AH/BAR_dom_sf"/>
</dbReference>
<feature type="transmembrane region" description="Helical" evidence="8">
    <location>
        <begin position="307"/>
        <end position="328"/>
    </location>
</feature>
<comment type="subcellular location">
    <subcellularLocation>
        <location evidence="1">Endomembrane system</location>
        <topology evidence="1">Multi-pass membrane protein</topology>
    </subcellularLocation>
    <subcellularLocation>
        <location evidence="2">Golgi apparatus membrane</location>
    </subcellularLocation>
</comment>
<accession>A0A2X0NG06</accession>
<feature type="transmembrane region" description="Helical" evidence="8">
    <location>
        <begin position="272"/>
        <end position="295"/>
    </location>
</feature>
<evidence type="ECO:0000259" key="10">
    <source>
        <dbReference type="PROSITE" id="PS50195"/>
    </source>
</evidence>
<dbReference type="InterPro" id="IPR036028">
    <property type="entry name" value="SH3-like_dom_sf"/>
</dbReference>
<dbReference type="SUPFAM" id="SSF64268">
    <property type="entry name" value="PX domain"/>
    <property type="match status" value="1"/>
</dbReference>
<dbReference type="CDD" id="cd06093">
    <property type="entry name" value="PX_domain"/>
    <property type="match status" value="1"/>
</dbReference>
<dbReference type="Pfam" id="PF02535">
    <property type="entry name" value="Zip"/>
    <property type="match status" value="1"/>
</dbReference>
<keyword evidence="4 8" id="KW-1133">Transmembrane helix</keyword>
<feature type="region of interest" description="Disordered" evidence="7">
    <location>
        <begin position="823"/>
        <end position="846"/>
    </location>
</feature>
<keyword evidence="5" id="KW-0333">Golgi apparatus</keyword>
<dbReference type="InterPro" id="IPR001683">
    <property type="entry name" value="PX_dom"/>
</dbReference>
<feature type="chain" id="PRO_5016105244" evidence="9">
    <location>
        <begin position="21"/>
        <end position="1449"/>
    </location>
</feature>
<evidence type="ECO:0000256" key="6">
    <source>
        <dbReference type="ARBA" id="ARBA00023136"/>
    </source>
</evidence>
<feature type="region of interest" description="Disordered" evidence="7">
    <location>
        <begin position="1347"/>
        <end position="1382"/>
    </location>
</feature>
<dbReference type="EMBL" id="FQNC01000089">
    <property type="protein sequence ID" value="SGZ28520.1"/>
    <property type="molecule type" value="Genomic_DNA"/>
</dbReference>
<evidence type="ECO:0000256" key="5">
    <source>
        <dbReference type="ARBA" id="ARBA00023034"/>
    </source>
</evidence>
<dbReference type="PROSITE" id="PS50195">
    <property type="entry name" value="PX"/>
    <property type="match status" value="1"/>
</dbReference>
<dbReference type="SMART" id="SM00312">
    <property type="entry name" value="PX"/>
    <property type="match status" value="1"/>
</dbReference>
<dbReference type="SUPFAM" id="SSF50044">
    <property type="entry name" value="SH3-domain"/>
    <property type="match status" value="1"/>
</dbReference>
<dbReference type="PANTHER" id="PTHR16133">
    <property type="entry name" value="SOLUTE CARRIER FAMILY 39 ZINC TRANSPORTER , MEMBER 9-RELATED"/>
    <property type="match status" value="1"/>
</dbReference>
<feature type="signal peptide" evidence="9">
    <location>
        <begin position="1"/>
        <end position="20"/>
    </location>
</feature>
<feature type="region of interest" description="Disordered" evidence="7">
    <location>
        <begin position="616"/>
        <end position="635"/>
    </location>
</feature>
<dbReference type="GO" id="GO:0035091">
    <property type="term" value="F:phosphatidylinositol binding"/>
    <property type="evidence" value="ECO:0007669"/>
    <property type="project" value="InterPro"/>
</dbReference>
<feature type="compositionally biased region" description="Polar residues" evidence="7">
    <location>
        <begin position="185"/>
        <end position="199"/>
    </location>
</feature>
<name>A0A2X0NG06_9BASI</name>
<dbReference type="GO" id="GO:0046873">
    <property type="term" value="F:metal ion transmembrane transporter activity"/>
    <property type="evidence" value="ECO:0007669"/>
    <property type="project" value="InterPro"/>
</dbReference>
<evidence type="ECO:0000313" key="12">
    <source>
        <dbReference type="Proteomes" id="UP000249464"/>
    </source>
</evidence>
<dbReference type="Gene3D" id="1.20.1270.60">
    <property type="entry name" value="Arfaptin homology (AH) domain/BAR domain"/>
    <property type="match status" value="1"/>
</dbReference>
<evidence type="ECO:0000256" key="2">
    <source>
        <dbReference type="ARBA" id="ARBA00004394"/>
    </source>
</evidence>
<feature type="region of interest" description="Disordered" evidence="7">
    <location>
        <begin position="368"/>
        <end position="394"/>
    </location>
</feature>
<feature type="compositionally biased region" description="Low complexity" evidence="7">
    <location>
        <begin position="618"/>
        <end position="630"/>
    </location>
</feature>
<proteinExistence type="predicted"/>
<gene>
    <name evidence="11" type="primary">BQ5605_C027g10362</name>
    <name evidence="11" type="ORF">BQ5605_C027G10362</name>
</gene>
<feature type="transmembrane region" description="Helical" evidence="8">
    <location>
        <begin position="340"/>
        <end position="359"/>
    </location>
</feature>
<reference evidence="11 12" key="1">
    <citation type="submission" date="2016-11" db="EMBL/GenBank/DDBJ databases">
        <authorList>
            <person name="Jaros S."/>
            <person name="Januszkiewicz K."/>
            <person name="Wedrychowicz H."/>
        </authorList>
    </citation>
    <scope>NUCLEOTIDE SEQUENCE [LARGE SCALE GENOMIC DNA]</scope>
</reference>
<dbReference type="InterPro" id="IPR003689">
    <property type="entry name" value="ZIP"/>
</dbReference>
<dbReference type="GO" id="GO:0006829">
    <property type="term" value="P:zinc ion transport"/>
    <property type="evidence" value="ECO:0007669"/>
    <property type="project" value="InterPro"/>
</dbReference>
<evidence type="ECO:0000256" key="9">
    <source>
        <dbReference type="SAM" id="SignalP"/>
    </source>
</evidence>
<evidence type="ECO:0000256" key="8">
    <source>
        <dbReference type="SAM" id="Phobius"/>
    </source>
</evidence>
<dbReference type="InterPro" id="IPR045891">
    <property type="entry name" value="ZIP9"/>
</dbReference>
<keyword evidence="3 8" id="KW-0812">Transmembrane</keyword>
<feature type="compositionally biased region" description="Polar residues" evidence="7">
    <location>
        <begin position="1364"/>
        <end position="1379"/>
    </location>
</feature>
<keyword evidence="12" id="KW-1185">Reference proteome</keyword>
<evidence type="ECO:0000256" key="4">
    <source>
        <dbReference type="ARBA" id="ARBA00022989"/>
    </source>
</evidence>
<evidence type="ECO:0000256" key="3">
    <source>
        <dbReference type="ARBA" id="ARBA00022692"/>
    </source>
</evidence>
<keyword evidence="9" id="KW-0732">Signal</keyword>
<dbReference type="GO" id="GO:0000139">
    <property type="term" value="C:Golgi membrane"/>
    <property type="evidence" value="ECO:0007669"/>
    <property type="project" value="UniProtKB-SubCell"/>
</dbReference>
<protein>
    <submittedName>
        <fullName evidence="11">BQ5605_C027g10362 protein</fullName>
    </submittedName>
</protein>
<feature type="region of interest" description="Disordered" evidence="7">
    <location>
        <begin position="1146"/>
        <end position="1168"/>
    </location>
</feature>
<dbReference type="Pfam" id="PF00787">
    <property type="entry name" value="PX"/>
    <property type="match status" value="1"/>
</dbReference>
<feature type="region of interest" description="Disordered" evidence="7">
    <location>
        <begin position="115"/>
        <end position="228"/>
    </location>
</feature>
<evidence type="ECO:0000313" key="11">
    <source>
        <dbReference type="EMBL" id="SGZ28520.1"/>
    </source>
</evidence>
<dbReference type="Gene3D" id="3.30.1520.10">
    <property type="entry name" value="Phox-like domain"/>
    <property type="match status" value="1"/>
</dbReference>
<evidence type="ECO:0000256" key="7">
    <source>
        <dbReference type="SAM" id="MobiDB-lite"/>
    </source>
</evidence>
<feature type="domain" description="PX" evidence="10">
    <location>
        <begin position="927"/>
        <end position="1050"/>
    </location>
</feature>
<evidence type="ECO:0000256" key="1">
    <source>
        <dbReference type="ARBA" id="ARBA00004127"/>
    </source>
</evidence>
<dbReference type="InterPro" id="IPR036871">
    <property type="entry name" value="PX_dom_sf"/>
</dbReference>
<feature type="compositionally biased region" description="Low complexity" evidence="7">
    <location>
        <begin position="219"/>
        <end position="228"/>
    </location>
</feature>